<dbReference type="AlphaFoldDB" id="A0A410RNH9"/>
<organism evidence="1 2">
    <name type="scientific">Corallococcus coralloides</name>
    <name type="common">Myxococcus coralloides</name>
    <dbReference type="NCBI Taxonomy" id="184914"/>
    <lineage>
        <taxon>Bacteria</taxon>
        <taxon>Pseudomonadati</taxon>
        <taxon>Myxococcota</taxon>
        <taxon>Myxococcia</taxon>
        <taxon>Myxococcales</taxon>
        <taxon>Cystobacterineae</taxon>
        <taxon>Myxococcaceae</taxon>
        <taxon>Corallococcus</taxon>
    </lineage>
</organism>
<proteinExistence type="predicted"/>
<evidence type="ECO:0000313" key="2">
    <source>
        <dbReference type="Proteomes" id="UP000288758"/>
    </source>
</evidence>
<accession>A0A410RNH9</accession>
<dbReference type="Proteomes" id="UP000288758">
    <property type="component" value="Chromosome"/>
</dbReference>
<name>A0A410RNH9_CORCK</name>
<dbReference type="EMBL" id="CP034669">
    <property type="protein sequence ID" value="QAT83405.1"/>
    <property type="molecule type" value="Genomic_DNA"/>
</dbReference>
<evidence type="ECO:0000313" key="1">
    <source>
        <dbReference type="EMBL" id="QAT83405.1"/>
    </source>
</evidence>
<gene>
    <name evidence="1" type="ORF">EJ065_1807</name>
</gene>
<sequence length="334" mass="37340">MDYRPPSFTYIKGHRMNDASNPSPTEPHPLEVFVGFLQGVAQLVNATAAVAREAYTRRLVEAGQQVDSPPPSSTSNIIPPEIQTFGTKLGNFLFDFDVAVSKFPDSPAGRWIAQVHANADAHGESVHDYIKHQGLHYGCHLAVRGMHEEKNFGAVEVLARSALSLELRQGESFCLGSALVEKPWQAERDPTKKLRNFVLRARNHPTDNPSSHEFGMRPPRLPSLGMTAQFIPLEAGAANQENEEASDALQPGDIAGPRTEHRIAQNEQIEQVRAAMKKKLTPQAYSLWEEHQQGCSYAEAALRLGMSDKERERYRREITRRTKSVQKRARNSTR</sequence>
<protein>
    <submittedName>
        <fullName evidence="1">Uncharacterized protein</fullName>
    </submittedName>
</protein>
<reference evidence="1 2" key="1">
    <citation type="submission" date="2018-12" db="EMBL/GenBank/DDBJ databases">
        <title>Complete Genome Sequence of the Corallopyronin A producing Myxobacterium Corallococcus coralloides B035.</title>
        <authorList>
            <person name="Bouhired S.M."/>
            <person name="Rupp O."/>
            <person name="Blom J."/>
            <person name="Schaeberle T.F."/>
            <person name="Kehraus S."/>
            <person name="Schiefer A."/>
            <person name="Pfarr K."/>
            <person name="Goesmann A."/>
            <person name="Hoerauf A."/>
            <person name="Koenig G.M."/>
        </authorList>
    </citation>
    <scope>NUCLEOTIDE SEQUENCE [LARGE SCALE GENOMIC DNA]</scope>
    <source>
        <strain evidence="1 2">B035</strain>
    </source>
</reference>
<dbReference type="RefSeq" id="WP_128795563.1">
    <property type="nucleotide sequence ID" value="NZ_CP034669.1"/>
</dbReference>